<evidence type="ECO:0000313" key="14">
    <source>
        <dbReference type="Proteomes" id="UP001291623"/>
    </source>
</evidence>
<comment type="caution">
    <text evidence="13">The sequence shown here is derived from an EMBL/GenBank/DDBJ whole genome shotgun (WGS) entry which is preliminary data.</text>
</comment>
<feature type="compositionally biased region" description="Basic and acidic residues" evidence="11">
    <location>
        <begin position="407"/>
        <end position="416"/>
    </location>
</feature>
<evidence type="ECO:0000256" key="4">
    <source>
        <dbReference type="ARBA" id="ARBA00022692"/>
    </source>
</evidence>
<feature type="compositionally biased region" description="Basic and acidic residues" evidence="11">
    <location>
        <begin position="453"/>
        <end position="462"/>
    </location>
</feature>
<evidence type="ECO:0008006" key="15">
    <source>
        <dbReference type="Google" id="ProtNLM"/>
    </source>
</evidence>
<dbReference type="InterPro" id="IPR055282">
    <property type="entry name" value="PPI1-4"/>
</dbReference>
<name>A0AAE1R3H9_9SOLA</name>
<dbReference type="Proteomes" id="UP001291623">
    <property type="component" value="Unassembled WGS sequence"/>
</dbReference>
<keyword evidence="8 12" id="KW-0472">Membrane</keyword>
<evidence type="ECO:0000256" key="11">
    <source>
        <dbReference type="SAM" id="MobiDB-lite"/>
    </source>
</evidence>
<evidence type="ECO:0000256" key="9">
    <source>
        <dbReference type="ARBA" id="ARBA00038080"/>
    </source>
</evidence>
<feature type="transmembrane region" description="Helical" evidence="12">
    <location>
        <begin position="499"/>
        <end position="520"/>
    </location>
</feature>
<dbReference type="PANTHER" id="PTHR32219:SF20">
    <property type="entry name" value="PROTON PUMP-INTERACTOR 1-LIKE"/>
    <property type="match status" value="1"/>
</dbReference>
<gene>
    <name evidence="13" type="ORF">RND71_037168</name>
</gene>
<dbReference type="GO" id="GO:0005789">
    <property type="term" value="C:endoplasmic reticulum membrane"/>
    <property type="evidence" value="ECO:0007669"/>
    <property type="project" value="UniProtKB-SubCell"/>
</dbReference>
<evidence type="ECO:0000256" key="1">
    <source>
        <dbReference type="ARBA" id="ARBA00004162"/>
    </source>
</evidence>
<evidence type="ECO:0000256" key="7">
    <source>
        <dbReference type="ARBA" id="ARBA00023054"/>
    </source>
</evidence>
<feature type="region of interest" description="Disordered" evidence="11">
    <location>
        <begin position="1"/>
        <end position="49"/>
    </location>
</feature>
<dbReference type="AlphaFoldDB" id="A0AAE1R3H9"/>
<evidence type="ECO:0000256" key="12">
    <source>
        <dbReference type="SAM" id="Phobius"/>
    </source>
</evidence>
<evidence type="ECO:0000256" key="6">
    <source>
        <dbReference type="ARBA" id="ARBA00022989"/>
    </source>
</evidence>
<evidence type="ECO:0000256" key="8">
    <source>
        <dbReference type="ARBA" id="ARBA00023136"/>
    </source>
</evidence>
<keyword evidence="14" id="KW-1185">Reference proteome</keyword>
<evidence type="ECO:0000313" key="13">
    <source>
        <dbReference type="EMBL" id="KAK4344074.1"/>
    </source>
</evidence>
<accession>A0AAE1R3H9</accession>
<keyword evidence="7 10" id="KW-0175">Coiled coil</keyword>
<protein>
    <recommendedName>
        <fullName evidence="15">Proton pump-interactor 1-like</fullName>
    </recommendedName>
</protein>
<comment type="similarity">
    <text evidence="9">Belongs to the plant Proton pump-interactor protein family.</text>
</comment>
<evidence type="ECO:0000256" key="10">
    <source>
        <dbReference type="SAM" id="Coils"/>
    </source>
</evidence>
<dbReference type="EMBL" id="JAVYJV010000020">
    <property type="protein sequence ID" value="KAK4344074.1"/>
    <property type="molecule type" value="Genomic_DNA"/>
</dbReference>
<evidence type="ECO:0000256" key="2">
    <source>
        <dbReference type="ARBA" id="ARBA00004389"/>
    </source>
</evidence>
<proteinExistence type="inferred from homology"/>
<keyword evidence="5" id="KW-0256">Endoplasmic reticulum</keyword>
<comment type="subcellular location">
    <subcellularLocation>
        <location evidence="1">Cell membrane</location>
        <topology evidence="1">Single-pass membrane protein</topology>
    </subcellularLocation>
    <subcellularLocation>
        <location evidence="2">Endoplasmic reticulum membrane</location>
        <topology evidence="2">Single-pass membrane protein</topology>
    </subcellularLocation>
</comment>
<feature type="coiled-coil region" evidence="10">
    <location>
        <begin position="301"/>
        <end position="335"/>
    </location>
</feature>
<organism evidence="13 14">
    <name type="scientific">Anisodus tanguticus</name>
    <dbReference type="NCBI Taxonomy" id="243964"/>
    <lineage>
        <taxon>Eukaryota</taxon>
        <taxon>Viridiplantae</taxon>
        <taxon>Streptophyta</taxon>
        <taxon>Embryophyta</taxon>
        <taxon>Tracheophyta</taxon>
        <taxon>Spermatophyta</taxon>
        <taxon>Magnoliopsida</taxon>
        <taxon>eudicotyledons</taxon>
        <taxon>Gunneridae</taxon>
        <taxon>Pentapetalae</taxon>
        <taxon>asterids</taxon>
        <taxon>lamiids</taxon>
        <taxon>Solanales</taxon>
        <taxon>Solanaceae</taxon>
        <taxon>Solanoideae</taxon>
        <taxon>Hyoscyameae</taxon>
        <taxon>Anisodus</taxon>
    </lineage>
</organism>
<feature type="compositionally biased region" description="Basic residues" evidence="11">
    <location>
        <begin position="467"/>
        <end position="477"/>
    </location>
</feature>
<dbReference type="GO" id="GO:0005886">
    <property type="term" value="C:plasma membrane"/>
    <property type="evidence" value="ECO:0007669"/>
    <property type="project" value="UniProtKB-SubCell"/>
</dbReference>
<dbReference type="PANTHER" id="PTHR32219">
    <property type="entry name" value="RNA-BINDING PROTEIN YLMH-RELATED"/>
    <property type="match status" value="1"/>
</dbReference>
<feature type="region of interest" description="Disordered" evidence="11">
    <location>
        <begin position="407"/>
        <end position="477"/>
    </location>
</feature>
<evidence type="ECO:0000256" key="5">
    <source>
        <dbReference type="ARBA" id="ARBA00022824"/>
    </source>
</evidence>
<keyword evidence="4 12" id="KW-0812">Transmembrane</keyword>
<evidence type="ECO:0000256" key="3">
    <source>
        <dbReference type="ARBA" id="ARBA00022475"/>
    </source>
</evidence>
<keyword evidence="6 12" id="KW-1133">Transmembrane helix</keyword>
<keyword evidence="3" id="KW-1003">Cell membrane</keyword>
<sequence length="521" mass="59688">MESQLAHVSVETVSEQKNLPKENKKMNKGVEVNEPINFGSHGTKESIKEEGKKVPVIGLRKDAVEDWPEPKQIHSFYIIRYRRYEDPKLKPKFDQAEKELQKMNKERYHIIEKLRAKRAERSGLIGQRQSVSAENQEFWTVIDGKRKEMEPLQDALGKLRGPRKAGREGGSSLCSSEEELDKCYRIQHEKISPSEEKQILREIKQLEGTRGEVIEGKLRGPRKAGREGGSCSSEEELDNLIKSLQYRIQHESIPLTEEKQILREIKRLEGTRGELISGNLDGVRKEQQAVKAKLKVLDDQLDVNTSQIKSLDEELKEVTKKRDKAFVNVQELRNQREEGNAPFYQNFALLQKAKLLADKKDVEALKQLTLTEVDKFISLFSGSMPFRDDYERRILVSLDIRQLSRDGRMRNPDEKPLVLPQELEKKAKKKGGASTPGQESTEEPTETAAEVAVEEKVEEKVETSVAPKRKEKTVRHRPIRAKGTEIPKTILKRKKAMNYWLWAAPAALVAPLLLVAYTYLL</sequence>
<reference evidence="13" key="1">
    <citation type="submission" date="2023-12" db="EMBL/GenBank/DDBJ databases">
        <title>Genome assembly of Anisodus tanguticus.</title>
        <authorList>
            <person name="Wang Y.-J."/>
        </authorList>
    </citation>
    <scope>NUCLEOTIDE SEQUENCE</scope>
    <source>
        <strain evidence="13">KB-2021</strain>
        <tissue evidence="13">Leaf</tissue>
    </source>
</reference>